<protein>
    <submittedName>
        <fullName evidence="1">Uncharacterized protein</fullName>
    </submittedName>
</protein>
<organism evidence="1 2">
    <name type="scientific">Ornithinimicrobium pekingense</name>
    <dbReference type="NCBI Taxonomy" id="384677"/>
    <lineage>
        <taxon>Bacteria</taxon>
        <taxon>Bacillati</taxon>
        <taxon>Actinomycetota</taxon>
        <taxon>Actinomycetes</taxon>
        <taxon>Micrococcales</taxon>
        <taxon>Ornithinimicrobiaceae</taxon>
        <taxon>Ornithinimicrobium</taxon>
    </lineage>
</organism>
<reference evidence="2" key="1">
    <citation type="journal article" date="2019" name="Int. J. Syst. Evol. Microbiol.">
        <title>The Global Catalogue of Microorganisms (GCM) 10K type strain sequencing project: providing services to taxonomists for standard genome sequencing and annotation.</title>
        <authorList>
            <consortium name="The Broad Institute Genomics Platform"/>
            <consortium name="The Broad Institute Genome Sequencing Center for Infectious Disease"/>
            <person name="Wu L."/>
            <person name="Ma J."/>
        </authorList>
    </citation>
    <scope>NUCLEOTIDE SEQUENCE [LARGE SCALE GENOMIC DNA]</scope>
    <source>
        <strain evidence="2">CGMCC 1.5362</strain>
    </source>
</reference>
<keyword evidence="2" id="KW-1185">Reference proteome</keyword>
<gene>
    <name evidence="1" type="ORF">GCM10011509_10810</name>
</gene>
<proteinExistence type="predicted"/>
<accession>A0ABQ2F6N3</accession>
<evidence type="ECO:0000313" key="2">
    <source>
        <dbReference type="Proteomes" id="UP000662111"/>
    </source>
</evidence>
<comment type="caution">
    <text evidence="1">The sequence shown here is derived from an EMBL/GenBank/DDBJ whole genome shotgun (WGS) entry which is preliminary data.</text>
</comment>
<dbReference type="Proteomes" id="UP000662111">
    <property type="component" value="Unassembled WGS sequence"/>
</dbReference>
<name>A0ABQ2F6N3_9MICO</name>
<sequence>MTTGSDNWKSVASEPNAQASAYLDVSTVARVRIAGIDTPSGGSAATRRPMLGRPSWARDREAVLVKAGADSIEHYGHLILTFTSMDAMSA</sequence>
<dbReference type="EMBL" id="BMLB01000002">
    <property type="protein sequence ID" value="GGK64255.1"/>
    <property type="molecule type" value="Genomic_DNA"/>
</dbReference>
<evidence type="ECO:0000313" key="1">
    <source>
        <dbReference type="EMBL" id="GGK64255.1"/>
    </source>
</evidence>